<accession>A0A194UPV3</accession>
<name>A0A194UPV3_CYTMA</name>
<proteinExistence type="predicted"/>
<dbReference type="AlphaFoldDB" id="A0A194UPV3"/>
<dbReference type="OrthoDB" id="5227450at2759"/>
<evidence type="ECO:0000313" key="1">
    <source>
        <dbReference type="EMBL" id="KUI53712.1"/>
    </source>
</evidence>
<sequence length="165" mass="19215">MPFRLPYLSLYLRQLVSGKAPSGKPWTKTIRNKVTIQDVVRNQLTLSQRHPLRRMEEQRAVVFATRRHWLHAAPARPTLPPARKDDKSKSAFPEGFEMTEAEIFEREIDPTDKDSWSRGPDMLWLNDVSEARGRATPRLEPPRFRLKGPYIHTEEGLVHISTYFP</sequence>
<protein>
    <submittedName>
        <fullName evidence="1">Uncharacterized protein</fullName>
    </submittedName>
</protein>
<dbReference type="Proteomes" id="UP000078576">
    <property type="component" value="Unassembled WGS sequence"/>
</dbReference>
<gene>
    <name evidence="1" type="ORF">VP1G_01143</name>
</gene>
<evidence type="ECO:0000313" key="2">
    <source>
        <dbReference type="Proteomes" id="UP000078576"/>
    </source>
</evidence>
<reference evidence="2" key="1">
    <citation type="submission" date="2014-12" db="EMBL/GenBank/DDBJ databases">
        <title>Genome Sequence of Valsa Canker Pathogens Uncovers a Specific Adaption of Colonization on Woody Bark.</title>
        <authorList>
            <person name="Yin Z."/>
            <person name="Liu H."/>
            <person name="Gao X."/>
            <person name="Li Z."/>
            <person name="Song N."/>
            <person name="Ke X."/>
            <person name="Dai Q."/>
            <person name="Wu Y."/>
            <person name="Sun Y."/>
            <person name="Xu J.-R."/>
            <person name="Kang Z.K."/>
            <person name="Wang L."/>
            <person name="Huang L."/>
        </authorList>
    </citation>
    <scope>NUCLEOTIDE SEQUENCE [LARGE SCALE GENOMIC DNA]</scope>
    <source>
        <strain evidence="2">SXYL134</strain>
    </source>
</reference>
<dbReference type="EMBL" id="KN714670">
    <property type="protein sequence ID" value="KUI53712.1"/>
    <property type="molecule type" value="Genomic_DNA"/>
</dbReference>
<keyword evidence="2" id="KW-1185">Reference proteome</keyword>
<organism evidence="1 2">
    <name type="scientific">Cytospora mali</name>
    <name type="common">Apple Valsa canker fungus</name>
    <name type="synonym">Valsa mali</name>
    <dbReference type="NCBI Taxonomy" id="578113"/>
    <lineage>
        <taxon>Eukaryota</taxon>
        <taxon>Fungi</taxon>
        <taxon>Dikarya</taxon>
        <taxon>Ascomycota</taxon>
        <taxon>Pezizomycotina</taxon>
        <taxon>Sordariomycetes</taxon>
        <taxon>Sordariomycetidae</taxon>
        <taxon>Diaporthales</taxon>
        <taxon>Cytosporaceae</taxon>
        <taxon>Cytospora</taxon>
    </lineage>
</organism>